<organism evidence="1 2">
    <name type="scientific">Dickeya dianthicola</name>
    <dbReference type="NCBI Taxonomy" id="204039"/>
    <lineage>
        <taxon>Bacteria</taxon>
        <taxon>Pseudomonadati</taxon>
        <taxon>Pseudomonadota</taxon>
        <taxon>Gammaproteobacteria</taxon>
        <taxon>Enterobacterales</taxon>
        <taxon>Pectobacteriaceae</taxon>
        <taxon>Dickeya</taxon>
    </lineage>
</organism>
<evidence type="ECO:0000313" key="1">
    <source>
        <dbReference type="EMBL" id="RJL75721.1"/>
    </source>
</evidence>
<proteinExistence type="predicted"/>
<comment type="caution">
    <text evidence="1">The sequence shown here is derived from an EMBL/GenBank/DDBJ whole genome shotgun (WGS) entry which is preliminary data.</text>
</comment>
<name>A0ABX9NSA1_9GAMM</name>
<protein>
    <submittedName>
        <fullName evidence="1">Trm112 family protein</fullName>
    </submittedName>
</protein>
<dbReference type="GeneID" id="49321375"/>
<dbReference type="EMBL" id="QZDO01000014">
    <property type="protein sequence ID" value="RJL75721.1"/>
    <property type="molecule type" value="Genomic_DNA"/>
</dbReference>
<dbReference type="Proteomes" id="UP000266633">
    <property type="component" value="Unassembled WGS sequence"/>
</dbReference>
<gene>
    <name evidence="1" type="ORF">D5077_04510</name>
</gene>
<reference evidence="1 2" key="1">
    <citation type="submission" date="2018-09" db="EMBL/GenBank/DDBJ databases">
        <title>Phylogenetic diversity of Pectobacterium and Dickeya strains causing blackleg disease of potato in Morocco.</title>
        <authorList>
            <person name="Oulghazi S."/>
            <person name="Moumni M."/>
            <person name="Faure D."/>
        </authorList>
    </citation>
    <scope>NUCLEOTIDE SEQUENCE [LARGE SCALE GENOMIC DNA]</scope>
    <source>
        <strain evidence="1 2">S4.16.03.LID</strain>
    </source>
</reference>
<dbReference type="SUPFAM" id="SSF158997">
    <property type="entry name" value="Trm112p-like"/>
    <property type="match status" value="1"/>
</dbReference>
<dbReference type="Gene3D" id="2.20.25.10">
    <property type="match status" value="1"/>
</dbReference>
<keyword evidence="2" id="KW-1185">Reference proteome</keyword>
<sequence length="54" mass="6123">MFNIEMLASLICPISQLTLNYDPERQCLISADGQYEYPIINGIPVLLPHNAMEE</sequence>
<dbReference type="RefSeq" id="WP_116587115.1">
    <property type="nucleotide sequence ID" value="NZ_CP031560.1"/>
</dbReference>
<evidence type="ECO:0000313" key="2">
    <source>
        <dbReference type="Proteomes" id="UP000266633"/>
    </source>
</evidence>
<accession>A0ABX9NSA1</accession>